<protein>
    <submittedName>
        <fullName evidence="3">Predicted kinase, aminoglycoside phosphotransferase (APT) family</fullName>
    </submittedName>
</protein>
<reference evidence="3 4" key="1">
    <citation type="submission" date="2016-11" db="EMBL/GenBank/DDBJ databases">
        <authorList>
            <person name="Jaros S."/>
            <person name="Januszkiewicz K."/>
            <person name="Wedrychowicz H."/>
        </authorList>
    </citation>
    <scope>NUCLEOTIDE SEQUENCE [LARGE SCALE GENOMIC DNA]</scope>
    <source>
        <strain evidence="3 4">DSM 44523</strain>
    </source>
</reference>
<accession>A0A1M5IEL4</accession>
<name>A0A1M5IEL4_STRHI</name>
<evidence type="ECO:0000256" key="1">
    <source>
        <dbReference type="SAM" id="MobiDB-lite"/>
    </source>
</evidence>
<sequence>MITETRSGFPYRPGGVSPTTTPHGQEVRCDVCQSRTAARLWLLHVTHTRTEITAELVRDLLRDQHPDLADHPVGLGARGWDNQLWRLGEDLAVRLPWATQSADALLRKEHTWLPTLAPHLPLRVPVPQRLGEPSERFPRPWIVTTWVPGTPADLAPATRAADAADRLAAFLTALHQPAPDGAPAGRNRGGPLADATEQFAEQLASATELGLIPDPDAVRAIWDDAVAASPWTGPPLWLHADLHPANVLTADGTFCGVVDFGDLCAGDPAYDLAAAWILLPANAVDRFHAAYQPTPDAATLRRARGCAVARALAGILIGDAGLRGRPGGKPTWGPPAHAALHRLLAAAHR</sequence>
<evidence type="ECO:0000313" key="3">
    <source>
        <dbReference type="EMBL" id="SHG26804.1"/>
    </source>
</evidence>
<dbReference type="PANTHER" id="PTHR21310">
    <property type="entry name" value="AMINOGLYCOSIDE PHOSPHOTRANSFERASE-RELATED-RELATED"/>
    <property type="match status" value="1"/>
</dbReference>
<dbReference type="Gene3D" id="3.90.1200.10">
    <property type="match status" value="1"/>
</dbReference>
<dbReference type="EMBL" id="FQVN01000007">
    <property type="protein sequence ID" value="SHG26804.1"/>
    <property type="molecule type" value="Genomic_DNA"/>
</dbReference>
<dbReference type="InterPro" id="IPR011009">
    <property type="entry name" value="Kinase-like_dom_sf"/>
</dbReference>
<feature type="domain" description="Aminoglycoside phosphotransferase" evidence="2">
    <location>
        <begin position="78"/>
        <end position="293"/>
    </location>
</feature>
<evidence type="ECO:0000313" key="4">
    <source>
        <dbReference type="Proteomes" id="UP000184501"/>
    </source>
</evidence>
<organism evidence="3 4">
    <name type="scientific">Streptoalloteichus hindustanus</name>
    <dbReference type="NCBI Taxonomy" id="2017"/>
    <lineage>
        <taxon>Bacteria</taxon>
        <taxon>Bacillati</taxon>
        <taxon>Actinomycetota</taxon>
        <taxon>Actinomycetes</taxon>
        <taxon>Pseudonocardiales</taxon>
        <taxon>Pseudonocardiaceae</taxon>
        <taxon>Streptoalloteichus</taxon>
    </lineage>
</organism>
<keyword evidence="4" id="KW-1185">Reference proteome</keyword>
<keyword evidence="3" id="KW-0808">Transferase</keyword>
<dbReference type="SUPFAM" id="SSF56112">
    <property type="entry name" value="Protein kinase-like (PK-like)"/>
    <property type="match status" value="1"/>
</dbReference>
<dbReference type="STRING" id="2017.SAMN05444320_107252"/>
<dbReference type="CDD" id="cd05155">
    <property type="entry name" value="APH_ChoK_like_1"/>
    <property type="match status" value="1"/>
</dbReference>
<evidence type="ECO:0000259" key="2">
    <source>
        <dbReference type="Pfam" id="PF01636"/>
    </source>
</evidence>
<dbReference type="Pfam" id="PF01636">
    <property type="entry name" value="APH"/>
    <property type="match status" value="1"/>
</dbReference>
<feature type="region of interest" description="Disordered" evidence="1">
    <location>
        <begin position="1"/>
        <end position="25"/>
    </location>
</feature>
<dbReference type="Gene3D" id="3.30.200.20">
    <property type="entry name" value="Phosphorylase Kinase, domain 1"/>
    <property type="match status" value="1"/>
</dbReference>
<proteinExistence type="predicted"/>
<dbReference type="InterPro" id="IPR051678">
    <property type="entry name" value="AGP_Transferase"/>
</dbReference>
<dbReference type="PANTHER" id="PTHR21310:SF42">
    <property type="entry name" value="BIFUNCTIONAL AAC_APH"/>
    <property type="match status" value="1"/>
</dbReference>
<dbReference type="Proteomes" id="UP000184501">
    <property type="component" value="Unassembled WGS sequence"/>
</dbReference>
<dbReference type="GO" id="GO:0016301">
    <property type="term" value="F:kinase activity"/>
    <property type="evidence" value="ECO:0007669"/>
    <property type="project" value="UniProtKB-KW"/>
</dbReference>
<keyword evidence="3" id="KW-0418">Kinase</keyword>
<dbReference type="AlphaFoldDB" id="A0A1M5IEL4"/>
<gene>
    <name evidence="3" type="ORF">SAMN05444320_107252</name>
</gene>
<dbReference type="InterPro" id="IPR002575">
    <property type="entry name" value="Aminoglycoside_PTrfase"/>
</dbReference>